<name>A0A7Y9XIZ1_9GAMM</name>
<evidence type="ECO:0000313" key="14">
    <source>
        <dbReference type="Proteomes" id="UP000578688"/>
    </source>
</evidence>
<evidence type="ECO:0000256" key="7">
    <source>
        <dbReference type="ARBA" id="ARBA00034808"/>
    </source>
</evidence>
<dbReference type="RefSeq" id="WP_179537892.1">
    <property type="nucleotide sequence ID" value="NZ_JACBYV010000001.1"/>
</dbReference>
<dbReference type="SUPFAM" id="SSF52540">
    <property type="entry name" value="P-loop containing nucleoside triphosphate hydrolases"/>
    <property type="match status" value="1"/>
</dbReference>
<keyword evidence="14" id="KW-1185">Reference proteome</keyword>
<evidence type="ECO:0000256" key="10">
    <source>
        <dbReference type="PROSITE-ProRule" id="PRU00560"/>
    </source>
</evidence>
<dbReference type="PROSITE" id="PS51217">
    <property type="entry name" value="UVRD_HELICASE_CTER"/>
    <property type="match status" value="1"/>
</dbReference>
<dbReference type="InterPro" id="IPR014016">
    <property type="entry name" value="UvrD-like_ATP-bd"/>
</dbReference>
<dbReference type="PROSITE" id="PS51198">
    <property type="entry name" value="UVRD_HELICASE_ATP_BIND"/>
    <property type="match status" value="1"/>
</dbReference>
<keyword evidence="3 10" id="KW-0347">Helicase</keyword>
<keyword evidence="4 10" id="KW-0067">ATP-binding</keyword>
<accession>A0A7Y9XIZ1</accession>
<evidence type="ECO:0000256" key="6">
    <source>
        <dbReference type="ARBA" id="ARBA00034617"/>
    </source>
</evidence>
<dbReference type="GO" id="GO:0016787">
    <property type="term" value="F:hydrolase activity"/>
    <property type="evidence" value="ECO:0007669"/>
    <property type="project" value="UniProtKB-UniRule"/>
</dbReference>
<evidence type="ECO:0000259" key="12">
    <source>
        <dbReference type="PROSITE" id="PS51217"/>
    </source>
</evidence>
<dbReference type="GO" id="GO:0043138">
    <property type="term" value="F:3'-5' DNA helicase activity"/>
    <property type="evidence" value="ECO:0007669"/>
    <property type="project" value="UniProtKB-EC"/>
</dbReference>
<dbReference type="EMBL" id="JACBYV010000001">
    <property type="protein sequence ID" value="NYH72258.1"/>
    <property type="molecule type" value="Genomic_DNA"/>
</dbReference>
<gene>
    <name evidence="13" type="ORF">FHR27_000868</name>
</gene>
<evidence type="ECO:0000313" key="13">
    <source>
        <dbReference type="EMBL" id="NYH72258.1"/>
    </source>
</evidence>
<keyword evidence="5" id="KW-0413">Isomerase</keyword>
<feature type="binding site" evidence="10">
    <location>
        <begin position="34"/>
        <end position="41"/>
    </location>
    <ligand>
        <name>ATP</name>
        <dbReference type="ChEBI" id="CHEBI:30616"/>
    </ligand>
</feature>
<evidence type="ECO:0000256" key="9">
    <source>
        <dbReference type="ARBA" id="ARBA00048988"/>
    </source>
</evidence>
<reference evidence="13 14" key="1">
    <citation type="submission" date="2020-07" db="EMBL/GenBank/DDBJ databases">
        <title>Genomic analyses of the natural microbiome of Caenorhabditis elegans.</title>
        <authorList>
            <person name="Samuel B."/>
        </authorList>
    </citation>
    <scope>NUCLEOTIDE SEQUENCE [LARGE SCALE GENOMIC DNA]</scope>
    <source>
        <strain evidence="13 14">BIGb0408</strain>
    </source>
</reference>
<evidence type="ECO:0000256" key="5">
    <source>
        <dbReference type="ARBA" id="ARBA00023235"/>
    </source>
</evidence>
<dbReference type="Gene3D" id="3.40.50.300">
    <property type="entry name" value="P-loop containing nucleotide triphosphate hydrolases"/>
    <property type="match status" value="3"/>
</dbReference>
<dbReference type="InterPro" id="IPR027417">
    <property type="entry name" value="P-loop_NTPase"/>
</dbReference>
<evidence type="ECO:0000256" key="8">
    <source>
        <dbReference type="ARBA" id="ARBA00034923"/>
    </source>
</evidence>
<dbReference type="GO" id="GO:0000725">
    <property type="term" value="P:recombinational repair"/>
    <property type="evidence" value="ECO:0007669"/>
    <property type="project" value="TreeGrafter"/>
</dbReference>
<dbReference type="InterPro" id="IPR000212">
    <property type="entry name" value="DNA_helicase_UvrD/REP"/>
</dbReference>
<evidence type="ECO:0000256" key="4">
    <source>
        <dbReference type="ARBA" id="ARBA00022840"/>
    </source>
</evidence>
<dbReference type="CDD" id="cd17932">
    <property type="entry name" value="DEXQc_UvrD"/>
    <property type="match status" value="1"/>
</dbReference>
<dbReference type="AlphaFoldDB" id="A0A7Y9XIZ1"/>
<proteinExistence type="predicted"/>
<sequence>MISNDQWAPSPGVHLDKIARSVVNELGQSILLTAGPGAGKTEVLAQRADYLLRTNNCRYPKRILAVSFKTDASRNLKERIQLRCGWDYASRFDSVTFHGFAKRIIDKFRPILDEDLSPDYTIGADPIPGKQITFKQLLPLAIKIIERSEIARNAIRKTYAHVFLDEFQDCTRDQYELIKLVFLNTDIRLTAVGDSKQMIMGWAGALEGIFKIYTDDFGALPLHLYVNFRSQPTLRRVQNEIIREIDPTAVTPAELTAGQDGEVLAANFQHSTQEAGVVADSVLHWIESGVPPSEIAVLVPRQVDDYCSELMSQLANRGVASRNDSDLQDLLKEPAVRLVIDYITCLYGKGESDAWSRLMDLFTPYDEASRDQLHMLFETIYRSQLRLVKAASKTDTPYVDWWTHTSAFLNGVGYPMLTALSGDYESTPRLHEVVRDIRDRIRTLLVSEGTIAHALARLSDNQAVRFLTIHKSKGLEFNTVILLAVEKQAYWAKIKDERCVFFVGVSRAKERLFITTADYRPKPKGAAGQWKENRTPHHEFVPHVTRHLTGDLPGG</sequence>
<dbReference type="Proteomes" id="UP000578688">
    <property type="component" value="Unassembled WGS sequence"/>
</dbReference>
<dbReference type="Gene3D" id="1.10.486.10">
    <property type="entry name" value="PCRA, domain 4"/>
    <property type="match status" value="1"/>
</dbReference>
<dbReference type="Pfam" id="PF13361">
    <property type="entry name" value="UvrD_C"/>
    <property type="match status" value="2"/>
</dbReference>
<dbReference type="EC" id="5.6.2.4" evidence="7"/>
<comment type="caution">
    <text evidence="13">The sequence shown here is derived from an EMBL/GenBank/DDBJ whole genome shotgun (WGS) entry which is preliminary data.</text>
</comment>
<dbReference type="InterPro" id="IPR014017">
    <property type="entry name" value="DNA_helicase_UvrD-like_C"/>
</dbReference>
<evidence type="ECO:0000256" key="2">
    <source>
        <dbReference type="ARBA" id="ARBA00022801"/>
    </source>
</evidence>
<feature type="domain" description="UvrD-like helicase C-terminal" evidence="12">
    <location>
        <begin position="232"/>
        <end position="474"/>
    </location>
</feature>
<dbReference type="Pfam" id="PF00580">
    <property type="entry name" value="UvrD-helicase"/>
    <property type="match status" value="2"/>
</dbReference>
<feature type="domain" description="UvrD-like helicase ATP-binding" evidence="11">
    <location>
        <begin position="13"/>
        <end position="231"/>
    </location>
</feature>
<comment type="catalytic activity">
    <reaction evidence="9">
        <text>ATP + H2O = ADP + phosphate + H(+)</text>
        <dbReference type="Rhea" id="RHEA:13065"/>
        <dbReference type="ChEBI" id="CHEBI:15377"/>
        <dbReference type="ChEBI" id="CHEBI:15378"/>
        <dbReference type="ChEBI" id="CHEBI:30616"/>
        <dbReference type="ChEBI" id="CHEBI:43474"/>
        <dbReference type="ChEBI" id="CHEBI:456216"/>
        <dbReference type="EC" id="5.6.2.4"/>
    </reaction>
</comment>
<evidence type="ECO:0000259" key="11">
    <source>
        <dbReference type="PROSITE" id="PS51198"/>
    </source>
</evidence>
<evidence type="ECO:0000256" key="3">
    <source>
        <dbReference type="ARBA" id="ARBA00022806"/>
    </source>
</evidence>
<dbReference type="PANTHER" id="PTHR11070">
    <property type="entry name" value="UVRD / RECB / PCRA DNA HELICASE FAMILY MEMBER"/>
    <property type="match status" value="1"/>
</dbReference>
<comment type="catalytic activity">
    <reaction evidence="6">
        <text>Couples ATP hydrolysis with the unwinding of duplex DNA by translocating in the 3'-5' direction.</text>
        <dbReference type="EC" id="5.6.2.4"/>
    </reaction>
</comment>
<keyword evidence="1 10" id="KW-0547">Nucleotide-binding</keyword>
<dbReference type="PANTHER" id="PTHR11070:SF2">
    <property type="entry name" value="ATP-DEPENDENT DNA HELICASE SRS2"/>
    <property type="match status" value="1"/>
</dbReference>
<organism evidence="13 14">
    <name type="scientific">Phytopseudomonas flavescens</name>
    <dbReference type="NCBI Taxonomy" id="29435"/>
    <lineage>
        <taxon>Bacteria</taxon>
        <taxon>Pseudomonadati</taxon>
        <taxon>Pseudomonadota</taxon>
        <taxon>Gammaproteobacteria</taxon>
        <taxon>Pseudomonadales</taxon>
        <taxon>Pseudomonadaceae</taxon>
        <taxon>Phytopseudomonas</taxon>
    </lineage>
</organism>
<keyword evidence="2 10" id="KW-0378">Hydrolase</keyword>
<protein>
    <recommendedName>
        <fullName evidence="7">DNA 3'-5' helicase</fullName>
        <ecNumber evidence="7">5.6.2.4</ecNumber>
    </recommendedName>
    <alternativeName>
        <fullName evidence="8">DNA 3'-5' helicase II</fullName>
    </alternativeName>
</protein>
<dbReference type="GO" id="GO:0003677">
    <property type="term" value="F:DNA binding"/>
    <property type="evidence" value="ECO:0007669"/>
    <property type="project" value="InterPro"/>
</dbReference>
<dbReference type="GO" id="GO:0005524">
    <property type="term" value="F:ATP binding"/>
    <property type="evidence" value="ECO:0007669"/>
    <property type="project" value="UniProtKB-UniRule"/>
</dbReference>
<evidence type="ECO:0000256" key="1">
    <source>
        <dbReference type="ARBA" id="ARBA00022741"/>
    </source>
</evidence>